<evidence type="ECO:0000313" key="4">
    <source>
        <dbReference type="EMBL" id="OSS54216.1"/>
    </source>
</evidence>
<proteinExistence type="predicted"/>
<evidence type="ECO:0000313" key="5">
    <source>
        <dbReference type="Proteomes" id="UP000193240"/>
    </source>
</evidence>
<keyword evidence="2" id="KW-0472">Membrane</keyword>
<evidence type="ECO:0000256" key="3">
    <source>
        <dbReference type="SAM" id="SignalP"/>
    </source>
</evidence>
<dbReference type="Proteomes" id="UP000193240">
    <property type="component" value="Unassembled WGS sequence"/>
</dbReference>
<feature type="chain" id="PRO_5012372833" evidence="3">
    <location>
        <begin position="20"/>
        <end position="108"/>
    </location>
</feature>
<sequence length="108" mass="12172">MYTLSLFNFLLIYPLFLWSLSHKVVKPAYPTSCIYTAGVCLHDVGLRLPPTESFTLISFYYIYIYILPVCALSSRINNDIISSHLHHDSPQDTLPKDPGGLSTFSLTS</sequence>
<feature type="signal peptide" evidence="3">
    <location>
        <begin position="1"/>
        <end position="19"/>
    </location>
</feature>
<protein>
    <submittedName>
        <fullName evidence="4">Uncharacterized protein</fullName>
    </submittedName>
</protein>
<evidence type="ECO:0000256" key="1">
    <source>
        <dbReference type="SAM" id="MobiDB-lite"/>
    </source>
</evidence>
<reference evidence="4 5" key="1">
    <citation type="journal article" date="2017" name="Genome Announc.">
        <title>Genome sequence of the saprophytic ascomycete Epicoccum nigrum ICMP 19927 strain isolated from New Zealand.</title>
        <authorList>
            <person name="Fokin M."/>
            <person name="Fleetwood D."/>
            <person name="Weir B.S."/>
            <person name="Villas-Boas S.G."/>
        </authorList>
    </citation>
    <scope>NUCLEOTIDE SEQUENCE [LARGE SCALE GENOMIC DNA]</scope>
    <source>
        <strain evidence="4 5">ICMP 19927</strain>
    </source>
</reference>
<keyword evidence="2" id="KW-1133">Transmembrane helix</keyword>
<gene>
    <name evidence="4" type="ORF">B5807_01533</name>
</gene>
<organism evidence="4 5">
    <name type="scientific">Epicoccum nigrum</name>
    <name type="common">Soil fungus</name>
    <name type="synonym">Epicoccum purpurascens</name>
    <dbReference type="NCBI Taxonomy" id="105696"/>
    <lineage>
        <taxon>Eukaryota</taxon>
        <taxon>Fungi</taxon>
        <taxon>Dikarya</taxon>
        <taxon>Ascomycota</taxon>
        <taxon>Pezizomycotina</taxon>
        <taxon>Dothideomycetes</taxon>
        <taxon>Pleosporomycetidae</taxon>
        <taxon>Pleosporales</taxon>
        <taxon>Pleosporineae</taxon>
        <taxon>Didymellaceae</taxon>
        <taxon>Epicoccum</taxon>
    </lineage>
</organism>
<keyword evidence="3" id="KW-0732">Signal</keyword>
<keyword evidence="5" id="KW-1185">Reference proteome</keyword>
<dbReference type="InParanoid" id="A0A1Y2MDM1"/>
<dbReference type="AlphaFoldDB" id="A0A1Y2MDM1"/>
<keyword evidence="2" id="KW-0812">Transmembrane</keyword>
<accession>A0A1Y2MDM1</accession>
<feature type="region of interest" description="Disordered" evidence="1">
    <location>
        <begin position="86"/>
        <end position="108"/>
    </location>
</feature>
<name>A0A1Y2MDM1_EPING</name>
<feature type="transmembrane region" description="Helical" evidence="2">
    <location>
        <begin position="54"/>
        <end position="72"/>
    </location>
</feature>
<dbReference type="EMBL" id="KZ107838">
    <property type="protein sequence ID" value="OSS54216.1"/>
    <property type="molecule type" value="Genomic_DNA"/>
</dbReference>
<evidence type="ECO:0000256" key="2">
    <source>
        <dbReference type="SAM" id="Phobius"/>
    </source>
</evidence>